<dbReference type="PANTHER" id="PTHR34222:SF99">
    <property type="entry name" value="PROTEIN, PUTATIVE-RELATED"/>
    <property type="match status" value="1"/>
</dbReference>
<reference evidence="3" key="1">
    <citation type="submission" date="2025-08" db="UniProtKB">
        <authorList>
            <consortium name="RefSeq"/>
        </authorList>
    </citation>
    <scope>IDENTIFICATION</scope>
    <source>
        <tissue evidence="3">Leaf</tissue>
    </source>
</reference>
<dbReference type="KEGG" id="vra:106753071"/>
<keyword evidence="2" id="KW-1185">Reference proteome</keyword>
<dbReference type="InterPro" id="IPR025724">
    <property type="entry name" value="GAG-pre-integrase_dom"/>
</dbReference>
<protein>
    <submittedName>
        <fullName evidence="3">Uncharacterized protein LOC106753071</fullName>
    </submittedName>
</protein>
<organism evidence="2 3">
    <name type="scientific">Vigna radiata var. radiata</name>
    <name type="common">Mung bean</name>
    <name type="synonym">Phaseolus aureus</name>
    <dbReference type="NCBI Taxonomy" id="3916"/>
    <lineage>
        <taxon>Eukaryota</taxon>
        <taxon>Viridiplantae</taxon>
        <taxon>Streptophyta</taxon>
        <taxon>Embryophyta</taxon>
        <taxon>Tracheophyta</taxon>
        <taxon>Spermatophyta</taxon>
        <taxon>Magnoliopsida</taxon>
        <taxon>eudicotyledons</taxon>
        <taxon>Gunneridae</taxon>
        <taxon>Pentapetalae</taxon>
        <taxon>rosids</taxon>
        <taxon>fabids</taxon>
        <taxon>Fabales</taxon>
        <taxon>Fabaceae</taxon>
        <taxon>Papilionoideae</taxon>
        <taxon>50 kb inversion clade</taxon>
        <taxon>NPAAA clade</taxon>
        <taxon>indigoferoid/millettioid clade</taxon>
        <taxon>Phaseoleae</taxon>
        <taxon>Vigna</taxon>
    </lineage>
</organism>
<evidence type="ECO:0000313" key="3">
    <source>
        <dbReference type="RefSeq" id="XP_014490342.1"/>
    </source>
</evidence>
<dbReference type="Proteomes" id="UP000087766">
    <property type="component" value="Unplaced"/>
</dbReference>
<proteinExistence type="predicted"/>
<evidence type="ECO:0000313" key="2">
    <source>
        <dbReference type="Proteomes" id="UP000087766"/>
    </source>
</evidence>
<feature type="domain" description="GAG-pre-integrase" evidence="1">
    <location>
        <begin position="301"/>
        <end position="352"/>
    </location>
</feature>
<dbReference type="PANTHER" id="PTHR34222">
    <property type="entry name" value="GAG_PRE-INTEGRS DOMAIN-CONTAINING PROTEIN"/>
    <property type="match status" value="1"/>
</dbReference>
<dbReference type="OrthoDB" id="1724689at2759"/>
<sequence>MIVTTYYTKLKKLWDELGSYSNATCTCGADNKRRKLMQFLMGLNDSYSAIRGQILLMNPLPDVTQAYSSIIQEEKQRHLSTARDTIEASAMAIQNNEPIALVVRRKQGSSSRLNSSNRKLLHFSHCDRDYHTKDTCWKLHGYPPEHPKHGATKNAYSKHNGSSQSLANIVTTTPMMQSMQSTMHGLIDLQLQQMLSIIQGNESSQSANPKANNANFSSGLSPPKLIIDSGATDHIISKPTLLVNSKENTSLPPVVMPNGDRPQLSLLDLMTRTTIGLGKQQGGLYYLVAMTSNKSQTPIQSIATHVTKSSPPSNTSTTLWHRRLGHLSPYRLDFMAKTLLNLSLESNKTCDTGEVAQFPENQLQVIVFFWDLPLSLGEQRGRRRFLYPQQKLNIEHWLIQDGSVATKYVPSAEQLADVFTKPLGKEMFSIMKRKLVVLDIHSPN</sequence>
<evidence type="ECO:0000259" key="1">
    <source>
        <dbReference type="Pfam" id="PF13976"/>
    </source>
</evidence>
<name>A0A1S3T9A2_VIGRR</name>
<dbReference type="Pfam" id="PF13976">
    <property type="entry name" value="gag_pre-integrs"/>
    <property type="match status" value="1"/>
</dbReference>
<dbReference type="AlphaFoldDB" id="A0A1S3T9A2"/>
<gene>
    <name evidence="3" type="primary">LOC106753071</name>
</gene>
<dbReference type="RefSeq" id="XP_014490342.1">
    <property type="nucleotide sequence ID" value="XM_014634856.1"/>
</dbReference>
<dbReference type="GeneID" id="106753071"/>
<accession>A0A1S3T9A2</accession>